<dbReference type="InterPro" id="IPR043502">
    <property type="entry name" value="DNA/RNA_pol_sf"/>
</dbReference>
<name>A0A2N9EG43_FAGSY</name>
<dbReference type="GO" id="GO:0015074">
    <property type="term" value="P:DNA integration"/>
    <property type="evidence" value="ECO:0007669"/>
    <property type="project" value="InterPro"/>
</dbReference>
<proteinExistence type="predicted"/>
<feature type="compositionally biased region" description="Low complexity" evidence="1">
    <location>
        <begin position="606"/>
        <end position="617"/>
    </location>
</feature>
<dbReference type="Pfam" id="PF07727">
    <property type="entry name" value="RVT_2"/>
    <property type="match status" value="1"/>
</dbReference>
<evidence type="ECO:0000256" key="1">
    <source>
        <dbReference type="SAM" id="MobiDB-lite"/>
    </source>
</evidence>
<gene>
    <name evidence="4" type="ORF">FSB_LOCUS1496</name>
</gene>
<dbReference type="SUPFAM" id="SSF53098">
    <property type="entry name" value="Ribonuclease H-like"/>
    <property type="match status" value="1"/>
</dbReference>
<dbReference type="InterPro" id="IPR001584">
    <property type="entry name" value="Integrase_cat-core"/>
</dbReference>
<dbReference type="GO" id="GO:0003676">
    <property type="term" value="F:nucleic acid binding"/>
    <property type="evidence" value="ECO:0007669"/>
    <property type="project" value="InterPro"/>
</dbReference>
<feature type="domain" description="Integrase catalytic" evidence="3">
    <location>
        <begin position="284"/>
        <end position="474"/>
    </location>
</feature>
<dbReference type="SUPFAM" id="SSF56672">
    <property type="entry name" value="DNA/RNA polymerases"/>
    <property type="match status" value="1"/>
</dbReference>
<dbReference type="Pfam" id="PF25597">
    <property type="entry name" value="SH3_retrovirus"/>
    <property type="match status" value="1"/>
</dbReference>
<reference evidence="4" key="1">
    <citation type="submission" date="2018-02" db="EMBL/GenBank/DDBJ databases">
        <authorList>
            <person name="Cohen D.B."/>
            <person name="Kent A.D."/>
        </authorList>
    </citation>
    <scope>NUCLEOTIDE SEQUENCE</scope>
</reference>
<dbReference type="AlphaFoldDB" id="A0A2N9EG43"/>
<feature type="signal peptide" evidence="2">
    <location>
        <begin position="1"/>
        <end position="17"/>
    </location>
</feature>
<dbReference type="InterPro" id="IPR057670">
    <property type="entry name" value="SH3_retrovirus"/>
</dbReference>
<dbReference type="CDD" id="cd09272">
    <property type="entry name" value="RNase_HI_RT_Ty1"/>
    <property type="match status" value="1"/>
</dbReference>
<evidence type="ECO:0000313" key="4">
    <source>
        <dbReference type="EMBL" id="SPC73614.1"/>
    </source>
</evidence>
<feature type="chain" id="PRO_5014873540" description="Integrase catalytic domain-containing protein" evidence="2">
    <location>
        <begin position="18"/>
        <end position="1133"/>
    </location>
</feature>
<protein>
    <recommendedName>
        <fullName evidence="3">Integrase catalytic domain-containing protein</fullName>
    </recommendedName>
</protein>
<accession>A0A2N9EG43</accession>
<keyword evidence="2" id="KW-0732">Signal</keyword>
<dbReference type="PANTHER" id="PTHR11439">
    <property type="entry name" value="GAG-POL-RELATED RETROTRANSPOSON"/>
    <property type="match status" value="1"/>
</dbReference>
<feature type="region of interest" description="Disordered" evidence="1">
    <location>
        <begin position="67"/>
        <end position="94"/>
    </location>
</feature>
<feature type="region of interest" description="Disordered" evidence="1">
    <location>
        <begin position="571"/>
        <end position="626"/>
    </location>
</feature>
<dbReference type="InterPro" id="IPR025724">
    <property type="entry name" value="GAG-pre-integrase_dom"/>
</dbReference>
<dbReference type="Pfam" id="PF13976">
    <property type="entry name" value="gag_pre-integrs"/>
    <property type="match status" value="1"/>
</dbReference>
<dbReference type="InterPro" id="IPR036397">
    <property type="entry name" value="RNaseH_sf"/>
</dbReference>
<dbReference type="PROSITE" id="PS50994">
    <property type="entry name" value="INTEGRASE"/>
    <property type="match status" value="1"/>
</dbReference>
<evidence type="ECO:0000259" key="3">
    <source>
        <dbReference type="PROSITE" id="PS50994"/>
    </source>
</evidence>
<dbReference type="PANTHER" id="PTHR11439:SF461">
    <property type="entry name" value="OS10G0432200 PROTEIN"/>
    <property type="match status" value="1"/>
</dbReference>
<evidence type="ECO:0000256" key="2">
    <source>
        <dbReference type="SAM" id="SignalP"/>
    </source>
</evidence>
<sequence>MFLALFRCLSCLRHCLAATVRNPGCLRCQEADSSPNGLAATLGSRATGLRSRHIRCRWKDLGKLDSTTQKTAQSAAGRALTRRPKIRPPSSCLPRAHAPVSLATSALAPRHPATSALDHVTATRSNQKNYHLICAFCKHRGHTIDRCNMRAGILQRSAALTASESVPSSDAASFDLVSLTTPTYSIADLQALFSQVQALSSSASNSALSVTPGISSEWFLDSACCNHMTDNPHLTSAHTPHVLPNITTTDGSAMTDSRTGQIVGSARKVGRLFELTSLHFPSSSVSAPVIAASASIELWHSRLGHVSLPRIQTLVSKGLLGSVSSSPFDCMPCQLGKQPTLPFNNSESIASATFDLIHSDVWGPSPVPTTQYSKAIKVFRSDNAREYRQTDFSTILKHYGTIFHTSCAGTSQQNGRAERKLHHILDTVRALTNAASTPASFWGEAALTAVYTINRCPSPVIQNTTPYERLFGTTPNYSLLKVFGCVCFVLLQPHERTKLQPRSQLCCFLGYGLEEKGYRCYDPVAKRLRVSRHVVFWEHKMFYSLPLFSAGNSDSQADPLPNLFPEIPSPSVESVNPISDESPPADPSSDESPTADPTFDESPLSAPAANPVNTTAPEPRRSHRVSTLPSHLRDFHCFSAFATLHEPHTFREASSDPLWQQAMKEELDALLKTGTWDLVDLPTGKSAIGCKWVYKIKTRSDGTVDRYKARLVAKGFTQEYGIDYEETFAPVARLSSVHTLIAVSASRHWPLFQMDVKNAFLNGELTEEVYMQLPPGFSQPPGFSHKVCRLHRALYGLKQAPRAWFAKFSSTISQHGFSASSYDSALFFRRSDHGITLLLLYVDDMIITGDDVQGIQDLKHFLGQHFEMKDLGPLSYFLGLEVSSSSDGYYLTQAKYTSDLISRAGITDSKIVDTPIEYNNRLNTHDGEPLPDATLYRQLVGSLVYLTVTRPDISYVRSHCTLFHGLHFSSQSSLTLQAYSDANWAGDPTDRRSTTGYCFLLGDSLISWRNKKQSVVARSSTEVEYRALADTTAELLWLRWLLQDLGIDCSTAVPIHCDNRSAIQIAHNDVFHERTKHIEIDCHFVRHHLLQGTLQLYSVSSQDQLADIFTKPMPPGRFRDLISKLKLVSLHPT</sequence>
<dbReference type="Gene3D" id="3.30.420.10">
    <property type="entry name" value="Ribonuclease H-like superfamily/Ribonuclease H"/>
    <property type="match status" value="1"/>
</dbReference>
<organism evidence="4">
    <name type="scientific">Fagus sylvatica</name>
    <name type="common">Beechnut</name>
    <dbReference type="NCBI Taxonomy" id="28930"/>
    <lineage>
        <taxon>Eukaryota</taxon>
        <taxon>Viridiplantae</taxon>
        <taxon>Streptophyta</taxon>
        <taxon>Embryophyta</taxon>
        <taxon>Tracheophyta</taxon>
        <taxon>Spermatophyta</taxon>
        <taxon>Magnoliopsida</taxon>
        <taxon>eudicotyledons</taxon>
        <taxon>Gunneridae</taxon>
        <taxon>Pentapetalae</taxon>
        <taxon>rosids</taxon>
        <taxon>fabids</taxon>
        <taxon>Fagales</taxon>
        <taxon>Fagaceae</taxon>
        <taxon>Fagus</taxon>
    </lineage>
</organism>
<dbReference type="InterPro" id="IPR012337">
    <property type="entry name" value="RNaseH-like_sf"/>
</dbReference>
<dbReference type="EMBL" id="OIVN01000067">
    <property type="protein sequence ID" value="SPC73614.1"/>
    <property type="molecule type" value="Genomic_DNA"/>
</dbReference>
<dbReference type="InterPro" id="IPR013103">
    <property type="entry name" value="RVT_2"/>
</dbReference>